<proteinExistence type="predicted"/>
<dbReference type="SUPFAM" id="SSF55073">
    <property type="entry name" value="Nucleotide cyclase"/>
    <property type="match status" value="1"/>
</dbReference>
<organism evidence="5">
    <name type="scientific">marine sediment metagenome</name>
    <dbReference type="NCBI Taxonomy" id="412755"/>
    <lineage>
        <taxon>unclassified sequences</taxon>
        <taxon>metagenomes</taxon>
        <taxon>ecological metagenomes</taxon>
    </lineage>
</organism>
<feature type="domain" description="GGDEF" evidence="4">
    <location>
        <begin position="672"/>
        <end position="810"/>
    </location>
</feature>
<evidence type="ECO:0008006" key="6">
    <source>
        <dbReference type="Google" id="ProtNLM"/>
    </source>
</evidence>
<dbReference type="Pfam" id="PF13188">
    <property type="entry name" value="PAS_8"/>
    <property type="match status" value="1"/>
</dbReference>
<dbReference type="FunFam" id="3.30.70.270:FF:000001">
    <property type="entry name" value="Diguanylate cyclase domain protein"/>
    <property type="match status" value="1"/>
</dbReference>
<dbReference type="NCBIfam" id="TIGR00254">
    <property type="entry name" value="GGDEF"/>
    <property type="match status" value="1"/>
</dbReference>
<dbReference type="PROSITE" id="PS50883">
    <property type="entry name" value="EAL"/>
    <property type="match status" value="1"/>
</dbReference>
<dbReference type="AlphaFoldDB" id="A0A0F9XQK7"/>
<gene>
    <name evidence="5" type="ORF">LCGC14_0115410</name>
</gene>
<dbReference type="SMART" id="SM00267">
    <property type="entry name" value="GGDEF"/>
    <property type="match status" value="1"/>
</dbReference>
<dbReference type="InterPro" id="IPR013767">
    <property type="entry name" value="PAS_fold"/>
</dbReference>
<dbReference type="Pfam" id="PF08448">
    <property type="entry name" value="PAS_4"/>
    <property type="match status" value="1"/>
</dbReference>
<dbReference type="InterPro" id="IPR035965">
    <property type="entry name" value="PAS-like_dom_sf"/>
</dbReference>
<dbReference type="CDD" id="cd00130">
    <property type="entry name" value="PAS"/>
    <property type="match status" value="3"/>
</dbReference>
<dbReference type="EMBL" id="LAZR01000034">
    <property type="protein sequence ID" value="KKO01732.1"/>
    <property type="molecule type" value="Genomic_DNA"/>
</dbReference>
<dbReference type="Pfam" id="PF00989">
    <property type="entry name" value="PAS"/>
    <property type="match status" value="1"/>
</dbReference>
<dbReference type="GO" id="GO:0006355">
    <property type="term" value="P:regulation of DNA-templated transcription"/>
    <property type="evidence" value="ECO:0007669"/>
    <property type="project" value="InterPro"/>
</dbReference>
<dbReference type="Pfam" id="PF08447">
    <property type="entry name" value="PAS_3"/>
    <property type="match status" value="1"/>
</dbReference>
<dbReference type="CDD" id="cd01949">
    <property type="entry name" value="GGDEF"/>
    <property type="match status" value="1"/>
</dbReference>
<evidence type="ECO:0000313" key="5">
    <source>
        <dbReference type="EMBL" id="KKO01732.1"/>
    </source>
</evidence>
<dbReference type="InterPro" id="IPR000160">
    <property type="entry name" value="GGDEF_dom"/>
</dbReference>
<dbReference type="InterPro" id="IPR043128">
    <property type="entry name" value="Rev_trsase/Diguanyl_cyclase"/>
</dbReference>
<dbReference type="PROSITE" id="PS50887">
    <property type="entry name" value="GGDEF"/>
    <property type="match status" value="1"/>
</dbReference>
<dbReference type="Gene3D" id="3.30.450.20">
    <property type="entry name" value="PAS domain"/>
    <property type="match status" value="5"/>
</dbReference>
<dbReference type="SMART" id="SM00052">
    <property type="entry name" value="EAL"/>
    <property type="match status" value="1"/>
</dbReference>
<evidence type="ECO:0000259" key="2">
    <source>
        <dbReference type="PROSITE" id="PS50113"/>
    </source>
</evidence>
<evidence type="ECO:0000259" key="4">
    <source>
        <dbReference type="PROSITE" id="PS50887"/>
    </source>
</evidence>
<dbReference type="InterPro" id="IPR035919">
    <property type="entry name" value="EAL_sf"/>
</dbReference>
<dbReference type="Gene3D" id="3.30.70.270">
    <property type="match status" value="1"/>
</dbReference>
<comment type="caution">
    <text evidence="5">The sequence shown here is derived from an EMBL/GenBank/DDBJ whole genome shotgun (WGS) entry which is preliminary data.</text>
</comment>
<feature type="domain" description="PAC" evidence="2">
    <location>
        <begin position="338"/>
        <end position="390"/>
    </location>
</feature>
<dbReference type="SMART" id="SM00086">
    <property type="entry name" value="PAC"/>
    <property type="match status" value="3"/>
</dbReference>
<feature type="domain" description="PAS" evidence="1">
    <location>
        <begin position="391"/>
        <end position="438"/>
    </location>
</feature>
<sequence length="1078" mass="119829">MPSTTGAFPTDSMANAGTAFGTLFLTMPAAGMLIDARSQRVVQVNQAFSNQFGWQADRIVGQLSSHFPLWCGSERWEQLLRRLEPQQTLRDLRYEICSRNGSTQTCSLNVDLINQGSPCLLITLQPEQPSAPATAGIDERHLKIFNATGEALLLIDISNGCVLEVNSCFERISGLSNSQCVNQKLSDLKILDSETAARLMAELKVRGRLNDEQIQVRLGDSNAIYDVLVHAETIQLAGRTCLVVTARNVTAQKLSESALTESQERLNRALDASEMGIWDWQINSGVLHSSPRSAQLNGLAEQALENSIRHFTQHILPADLRSLRRAFIAICRSQGEHHKLTYRVLNSDNKERWLEATATLHRDPTGKPMRLVGTLLNITEQRKNEKALIDSEAKFAALFQGAPDPYCLIHSQSQRIVEVNLSFTNTFGHSPQSVVGHTATEVGVWSNTEMHAPLEEAIRGKRVLNGLIETFSTYQGRLLICEVSTSNLSINRQPCVLFSFRDITARKQAEAALRASEDKFARAFKGSPDAISITEKSTGKHLEVNDGFTRLTGYSAQEVNGKTSLELNIWANYADRQKLIDELDRHGRVHHHEMTVNTRFGTQILVAVSIQPLNIDGLECILLTSRDITEQKQIEARVKHLAYHDALTDLPNRLLLSDRLNQLSALYKRHGLRGALLFFDLDHFKHINDSLGHSCGDAVLQEVTSRLLALVRKEDTVARLGGDEFVVLLSGLQSSGKQLEKEVEHSARKLLEAVSAPMQVEGHALQLSTSIGIALLPDHGNTPDDLLKRADIALYRVKAHGRNGIAFFEQSMQVAASERLAIESELRRALLKKQFVLHYQPQINHRTQAIEGAEALLRWQHPHKGLIGPAGFIDVLEESGLILPAGKWVLLAACSFLSRLLLDGAIDANSFSLSINISPRQFHQNSFVDDVLHAITTYSIPAQCIKLEITEGIVIQNVEDTIEKMNILRQRGVHFAIDDFGTGYSSLSYLKQLPVDLLKIDQSFVRDCTSNSNDAEIIRAIIAIASNLHLELIAEGVETIEQLNFLHELGCDQYQGYLFSPPVDEQAFRLLLVSRQQG</sequence>
<dbReference type="Pfam" id="PF00990">
    <property type="entry name" value="GGDEF"/>
    <property type="match status" value="1"/>
</dbReference>
<dbReference type="Gene3D" id="3.20.20.450">
    <property type="entry name" value="EAL domain"/>
    <property type="match status" value="1"/>
</dbReference>
<evidence type="ECO:0000259" key="1">
    <source>
        <dbReference type="PROSITE" id="PS50112"/>
    </source>
</evidence>
<dbReference type="SMART" id="SM00091">
    <property type="entry name" value="PAS"/>
    <property type="match status" value="5"/>
</dbReference>
<accession>A0A0F9XQK7</accession>
<protein>
    <recommendedName>
        <fullName evidence="6">Diguanylate cyclase/phosphodiesterase with PAS/PAC sensor(S)</fullName>
    </recommendedName>
</protein>
<dbReference type="Pfam" id="PF00563">
    <property type="entry name" value="EAL"/>
    <property type="match status" value="1"/>
</dbReference>
<dbReference type="InterPro" id="IPR029787">
    <property type="entry name" value="Nucleotide_cyclase"/>
</dbReference>
<dbReference type="PANTHER" id="PTHR44757">
    <property type="entry name" value="DIGUANYLATE CYCLASE DGCP"/>
    <property type="match status" value="1"/>
</dbReference>
<dbReference type="InterPro" id="IPR000700">
    <property type="entry name" value="PAS-assoc_C"/>
</dbReference>
<dbReference type="SUPFAM" id="SSF55785">
    <property type="entry name" value="PYP-like sensor domain (PAS domain)"/>
    <property type="match status" value="5"/>
</dbReference>
<dbReference type="NCBIfam" id="TIGR00229">
    <property type="entry name" value="sensory_box"/>
    <property type="match status" value="4"/>
</dbReference>
<dbReference type="InterPro" id="IPR013655">
    <property type="entry name" value="PAS_fold_3"/>
</dbReference>
<dbReference type="InterPro" id="IPR013656">
    <property type="entry name" value="PAS_4"/>
</dbReference>
<feature type="domain" description="EAL" evidence="3">
    <location>
        <begin position="819"/>
        <end position="1076"/>
    </location>
</feature>
<dbReference type="FunFam" id="3.20.20.450:FF:000001">
    <property type="entry name" value="Cyclic di-GMP phosphodiesterase yahA"/>
    <property type="match status" value="1"/>
</dbReference>
<dbReference type="PANTHER" id="PTHR44757:SF2">
    <property type="entry name" value="BIOFILM ARCHITECTURE MAINTENANCE PROTEIN MBAA"/>
    <property type="match status" value="1"/>
</dbReference>
<dbReference type="PROSITE" id="PS50113">
    <property type="entry name" value="PAC"/>
    <property type="match status" value="1"/>
</dbReference>
<dbReference type="CDD" id="cd01948">
    <property type="entry name" value="EAL"/>
    <property type="match status" value="1"/>
</dbReference>
<dbReference type="InterPro" id="IPR000014">
    <property type="entry name" value="PAS"/>
</dbReference>
<reference evidence="5" key="1">
    <citation type="journal article" date="2015" name="Nature">
        <title>Complex archaea that bridge the gap between prokaryotes and eukaryotes.</title>
        <authorList>
            <person name="Spang A."/>
            <person name="Saw J.H."/>
            <person name="Jorgensen S.L."/>
            <person name="Zaremba-Niedzwiedzka K."/>
            <person name="Martijn J."/>
            <person name="Lind A.E."/>
            <person name="van Eijk R."/>
            <person name="Schleper C."/>
            <person name="Guy L."/>
            <person name="Ettema T.J."/>
        </authorList>
    </citation>
    <scope>NUCLEOTIDE SEQUENCE</scope>
</reference>
<dbReference type="PROSITE" id="PS50112">
    <property type="entry name" value="PAS"/>
    <property type="match status" value="2"/>
</dbReference>
<dbReference type="InterPro" id="IPR001610">
    <property type="entry name" value="PAC"/>
</dbReference>
<dbReference type="InterPro" id="IPR052155">
    <property type="entry name" value="Biofilm_reg_signaling"/>
</dbReference>
<dbReference type="Pfam" id="PF13426">
    <property type="entry name" value="PAS_9"/>
    <property type="match status" value="1"/>
</dbReference>
<feature type="domain" description="PAS" evidence="1">
    <location>
        <begin position="516"/>
        <end position="565"/>
    </location>
</feature>
<evidence type="ECO:0000259" key="3">
    <source>
        <dbReference type="PROSITE" id="PS50883"/>
    </source>
</evidence>
<name>A0A0F9XQK7_9ZZZZ</name>
<dbReference type="SUPFAM" id="SSF141868">
    <property type="entry name" value="EAL domain-like"/>
    <property type="match status" value="1"/>
</dbReference>
<dbReference type="InterPro" id="IPR001633">
    <property type="entry name" value="EAL_dom"/>
</dbReference>